<feature type="compositionally biased region" description="Basic and acidic residues" evidence="1">
    <location>
        <begin position="45"/>
        <end position="54"/>
    </location>
</feature>
<gene>
    <name evidence="3" type="ORF">BJY16_005890</name>
</gene>
<comment type="caution">
    <text evidence="3">The sequence shown here is derived from an EMBL/GenBank/DDBJ whole genome shotgun (WGS) entry which is preliminary data.</text>
</comment>
<evidence type="ECO:0000256" key="1">
    <source>
        <dbReference type="SAM" id="MobiDB-lite"/>
    </source>
</evidence>
<dbReference type="Pfam" id="PF21597">
    <property type="entry name" value="TetR_C_43"/>
    <property type="match status" value="1"/>
</dbReference>
<feature type="domain" description="Transcriptional regulator SbtR-like C-terminal" evidence="2">
    <location>
        <begin position="55"/>
        <end position="158"/>
    </location>
</feature>
<dbReference type="AlphaFoldDB" id="A0A7W7H1T1"/>
<name>A0A7W7H1T1_9ACTN</name>
<evidence type="ECO:0000259" key="2">
    <source>
        <dbReference type="Pfam" id="PF21597"/>
    </source>
</evidence>
<accession>A0A7W7H1T1</accession>
<dbReference type="InterPro" id="IPR049445">
    <property type="entry name" value="TetR_SbtR-like_C"/>
</dbReference>
<dbReference type="InterPro" id="IPR036271">
    <property type="entry name" value="Tet_transcr_reg_TetR-rel_C_sf"/>
</dbReference>
<keyword evidence="4" id="KW-1185">Reference proteome</keyword>
<dbReference type="Gene3D" id="1.10.357.10">
    <property type="entry name" value="Tetracycline Repressor, domain 2"/>
    <property type="match status" value="1"/>
</dbReference>
<dbReference type="Proteomes" id="UP000546162">
    <property type="component" value="Unassembled WGS sequence"/>
</dbReference>
<reference evidence="3 4" key="1">
    <citation type="submission" date="2020-08" db="EMBL/GenBank/DDBJ databases">
        <title>Sequencing the genomes of 1000 actinobacteria strains.</title>
        <authorList>
            <person name="Klenk H.-P."/>
        </authorList>
    </citation>
    <scope>NUCLEOTIDE SEQUENCE [LARGE SCALE GENOMIC DNA]</scope>
    <source>
        <strain evidence="3 4">DSM 45809</strain>
    </source>
</reference>
<evidence type="ECO:0000313" key="4">
    <source>
        <dbReference type="Proteomes" id="UP000546162"/>
    </source>
</evidence>
<dbReference type="EMBL" id="JACHNB010000001">
    <property type="protein sequence ID" value="MBB4742431.1"/>
    <property type="molecule type" value="Genomic_DNA"/>
</dbReference>
<organism evidence="3 4">
    <name type="scientific">Actinoplanes octamycinicus</name>
    <dbReference type="NCBI Taxonomy" id="135948"/>
    <lineage>
        <taxon>Bacteria</taxon>
        <taxon>Bacillati</taxon>
        <taxon>Actinomycetota</taxon>
        <taxon>Actinomycetes</taxon>
        <taxon>Micromonosporales</taxon>
        <taxon>Micromonosporaceae</taxon>
        <taxon>Actinoplanes</taxon>
    </lineage>
</organism>
<feature type="region of interest" description="Disordered" evidence="1">
    <location>
        <begin position="27"/>
        <end position="54"/>
    </location>
</feature>
<proteinExistence type="predicted"/>
<evidence type="ECO:0000313" key="3">
    <source>
        <dbReference type="EMBL" id="MBB4742431.1"/>
    </source>
</evidence>
<dbReference type="SUPFAM" id="SSF48498">
    <property type="entry name" value="Tetracyclin repressor-like, C-terminal domain"/>
    <property type="match status" value="1"/>
</dbReference>
<sequence length="166" mass="18394">MMLTVDRRDDRRPAHRVHLVGDVEVPLGEQTVDEGPRHRAGHRRPLGEPRAGRREPETAFFTFFTRIVADAGSKKALTDALRHAGVDVKEGQEDQRGRMRATLQRLLRDGQAAGVIREDVGMPEVLALLRGASMAAETGDYPESTLDRSLTVLFDGLRSRRTGISS</sequence>
<protein>
    <recommendedName>
        <fullName evidence="2">Transcriptional regulator SbtR-like C-terminal domain-containing protein</fullName>
    </recommendedName>
</protein>